<evidence type="ECO:0000313" key="1">
    <source>
        <dbReference type="EMBL" id="KAK8993635.1"/>
    </source>
</evidence>
<dbReference type="EMBL" id="JBBPBN010000048">
    <property type="protein sequence ID" value="KAK8993635.1"/>
    <property type="molecule type" value="Genomic_DNA"/>
</dbReference>
<comment type="caution">
    <text evidence="1">The sequence shown here is derived from an EMBL/GenBank/DDBJ whole genome shotgun (WGS) entry which is preliminary data.</text>
</comment>
<gene>
    <name evidence="1" type="ORF">V6N11_007862</name>
</gene>
<accession>A0ABR2PYV7</accession>
<dbReference type="Proteomes" id="UP001396334">
    <property type="component" value="Unassembled WGS sequence"/>
</dbReference>
<proteinExistence type="predicted"/>
<keyword evidence="2" id="KW-1185">Reference proteome</keyword>
<name>A0ABR2PYV7_9ROSI</name>
<reference evidence="1 2" key="1">
    <citation type="journal article" date="2024" name="G3 (Bethesda)">
        <title>Genome assembly of Hibiscus sabdariffa L. provides insights into metabolisms of medicinal natural products.</title>
        <authorList>
            <person name="Kim T."/>
        </authorList>
    </citation>
    <scope>NUCLEOTIDE SEQUENCE [LARGE SCALE GENOMIC DNA]</scope>
    <source>
        <strain evidence="1">TK-2024</strain>
        <tissue evidence="1">Old leaves</tissue>
    </source>
</reference>
<evidence type="ECO:0000313" key="2">
    <source>
        <dbReference type="Proteomes" id="UP001396334"/>
    </source>
</evidence>
<organism evidence="1 2">
    <name type="scientific">Hibiscus sabdariffa</name>
    <name type="common">roselle</name>
    <dbReference type="NCBI Taxonomy" id="183260"/>
    <lineage>
        <taxon>Eukaryota</taxon>
        <taxon>Viridiplantae</taxon>
        <taxon>Streptophyta</taxon>
        <taxon>Embryophyta</taxon>
        <taxon>Tracheophyta</taxon>
        <taxon>Spermatophyta</taxon>
        <taxon>Magnoliopsida</taxon>
        <taxon>eudicotyledons</taxon>
        <taxon>Gunneridae</taxon>
        <taxon>Pentapetalae</taxon>
        <taxon>rosids</taxon>
        <taxon>malvids</taxon>
        <taxon>Malvales</taxon>
        <taxon>Malvaceae</taxon>
        <taxon>Malvoideae</taxon>
        <taxon>Hibiscus</taxon>
    </lineage>
</organism>
<protein>
    <submittedName>
        <fullName evidence="1">Uncharacterized protein</fullName>
    </submittedName>
</protein>
<sequence length="66" mass="7262">MVVLQYRGVVITQIALAGPQNHVTIRAAFRAEDIESVYAKVPSRTVAPFPIDHAPQLIPRLRKGSP</sequence>